<evidence type="ECO:0000256" key="3">
    <source>
        <dbReference type="ARBA" id="ARBA00023163"/>
    </source>
</evidence>
<dbReference type="SMART" id="SM00354">
    <property type="entry name" value="HTH_LACI"/>
    <property type="match status" value="1"/>
</dbReference>
<dbReference type="Gene3D" id="1.10.260.40">
    <property type="entry name" value="lambda repressor-like DNA-binding domains"/>
    <property type="match status" value="1"/>
</dbReference>
<dbReference type="AlphaFoldDB" id="A0A261F3T8"/>
<evidence type="ECO:0000256" key="1">
    <source>
        <dbReference type="ARBA" id="ARBA00023015"/>
    </source>
</evidence>
<dbReference type="PANTHER" id="PTHR30146:SF153">
    <property type="entry name" value="LACTOSE OPERON REPRESSOR"/>
    <property type="match status" value="1"/>
</dbReference>
<dbReference type="Gene3D" id="3.40.50.2300">
    <property type="match status" value="2"/>
</dbReference>
<evidence type="ECO:0000259" key="4">
    <source>
        <dbReference type="PROSITE" id="PS50932"/>
    </source>
</evidence>
<dbReference type="InterPro" id="IPR000843">
    <property type="entry name" value="HTH_LacI"/>
</dbReference>
<keyword evidence="3" id="KW-0804">Transcription</keyword>
<dbReference type="CDD" id="cd01392">
    <property type="entry name" value="HTH_LacI"/>
    <property type="match status" value="1"/>
</dbReference>
<dbReference type="PROSITE" id="PS50932">
    <property type="entry name" value="HTH_LACI_2"/>
    <property type="match status" value="1"/>
</dbReference>
<dbReference type="RefSeq" id="WP_094726935.1">
    <property type="nucleotide sequence ID" value="NZ_JBHLWS010000009.1"/>
</dbReference>
<dbReference type="InterPro" id="IPR046335">
    <property type="entry name" value="LacI/GalR-like_sensor"/>
</dbReference>
<sequence>MAHSGSVSLQDVAREAGVSPQTVSRVVHGSAAVKPVTKAKVELAMSKLGYRPNYAARALKYQRFNNVGVVMFNTATFGNSRILDGISSEANRNGYATTIFTLLDKREQTLQSAVDHMKQLPVDGVIVILERRIADFEDFTPPAELPVVLVVDQPSEHCPTVDGDQYGCSVQAVDYLMSRGHETVYHVAGPADSRAAQSREKGWRDALAEHGVSTPPPLYRGDWLADSGYQAGLALAHEKDCTAVYAANDQMAYGVMLGLRAAGKRVPEDVSIIGVDDSLVDIVPRLELTTLRMRFDIIGREAFTAAKALVDGQSVELNVKKLIPNELIERSSVRRLA</sequence>
<evidence type="ECO:0000313" key="5">
    <source>
        <dbReference type="EMBL" id="OZG53758.1"/>
    </source>
</evidence>
<dbReference type="Proteomes" id="UP000243657">
    <property type="component" value="Unassembled WGS sequence"/>
</dbReference>
<dbReference type="GO" id="GO:0000976">
    <property type="term" value="F:transcription cis-regulatory region binding"/>
    <property type="evidence" value="ECO:0007669"/>
    <property type="project" value="TreeGrafter"/>
</dbReference>
<gene>
    <name evidence="5" type="ORF">ALMA_1323</name>
</gene>
<dbReference type="SUPFAM" id="SSF53822">
    <property type="entry name" value="Periplasmic binding protein-like I"/>
    <property type="match status" value="1"/>
</dbReference>
<feature type="domain" description="HTH lacI-type" evidence="4">
    <location>
        <begin position="7"/>
        <end position="61"/>
    </location>
</feature>
<dbReference type="InterPro" id="IPR028082">
    <property type="entry name" value="Peripla_BP_I"/>
</dbReference>
<keyword evidence="6" id="KW-1185">Reference proteome</keyword>
<keyword evidence="1" id="KW-0805">Transcription regulation</keyword>
<dbReference type="GO" id="GO:0003700">
    <property type="term" value="F:DNA-binding transcription factor activity"/>
    <property type="evidence" value="ECO:0007669"/>
    <property type="project" value="TreeGrafter"/>
</dbReference>
<dbReference type="SUPFAM" id="SSF47413">
    <property type="entry name" value="lambda repressor-like DNA-binding domains"/>
    <property type="match status" value="1"/>
</dbReference>
<evidence type="ECO:0000313" key="6">
    <source>
        <dbReference type="Proteomes" id="UP000243657"/>
    </source>
</evidence>
<comment type="caution">
    <text evidence="5">The sequence shown here is derived from an EMBL/GenBank/DDBJ whole genome shotgun (WGS) entry which is preliminary data.</text>
</comment>
<proteinExistence type="predicted"/>
<dbReference type="PANTHER" id="PTHR30146">
    <property type="entry name" value="LACI-RELATED TRANSCRIPTIONAL REPRESSOR"/>
    <property type="match status" value="1"/>
</dbReference>
<organism evidence="5 6">
    <name type="scientific">Alloscardovia macacae</name>
    <dbReference type="NCBI Taxonomy" id="1160091"/>
    <lineage>
        <taxon>Bacteria</taxon>
        <taxon>Bacillati</taxon>
        <taxon>Actinomycetota</taxon>
        <taxon>Actinomycetes</taxon>
        <taxon>Bifidobacteriales</taxon>
        <taxon>Bifidobacteriaceae</taxon>
        <taxon>Alloscardovia</taxon>
    </lineage>
</organism>
<dbReference type="CDD" id="cd01574">
    <property type="entry name" value="PBP1_LacI"/>
    <property type="match status" value="1"/>
</dbReference>
<keyword evidence="2" id="KW-0238">DNA-binding</keyword>
<dbReference type="Pfam" id="PF00356">
    <property type="entry name" value="LacI"/>
    <property type="match status" value="1"/>
</dbReference>
<evidence type="ECO:0000256" key="2">
    <source>
        <dbReference type="ARBA" id="ARBA00023125"/>
    </source>
</evidence>
<dbReference type="EMBL" id="MWWT01000008">
    <property type="protein sequence ID" value="OZG53758.1"/>
    <property type="molecule type" value="Genomic_DNA"/>
</dbReference>
<reference evidence="5 6" key="1">
    <citation type="journal article" date="2017" name="BMC Genomics">
        <title>Comparative genomic and phylogenomic analyses of the Bifidobacteriaceae family.</title>
        <authorList>
            <person name="Lugli G.A."/>
            <person name="Milani C."/>
            <person name="Turroni F."/>
            <person name="Duranti S."/>
            <person name="Mancabelli L."/>
            <person name="Mangifesta M."/>
            <person name="Ferrario C."/>
            <person name="Modesto M."/>
            <person name="Mattarelli P."/>
            <person name="Jiri K."/>
            <person name="van Sinderen D."/>
            <person name="Ventura M."/>
        </authorList>
    </citation>
    <scope>NUCLEOTIDE SEQUENCE [LARGE SCALE GENOMIC DNA]</scope>
    <source>
        <strain evidence="5 6">DSM 24762</strain>
    </source>
</reference>
<dbReference type="Pfam" id="PF13377">
    <property type="entry name" value="Peripla_BP_3"/>
    <property type="match status" value="1"/>
</dbReference>
<dbReference type="InterPro" id="IPR010982">
    <property type="entry name" value="Lambda_DNA-bd_dom_sf"/>
</dbReference>
<protein>
    <submittedName>
        <fullName evidence="5">Transcriptional regulator, LacI family</fullName>
    </submittedName>
</protein>
<name>A0A261F3T8_9BIFI</name>
<dbReference type="PROSITE" id="PS00356">
    <property type="entry name" value="HTH_LACI_1"/>
    <property type="match status" value="1"/>
</dbReference>
<accession>A0A261F3T8</accession>